<dbReference type="InterPro" id="IPR014729">
    <property type="entry name" value="Rossmann-like_a/b/a_fold"/>
</dbReference>
<dbReference type="EMBL" id="JBHSMQ010000002">
    <property type="protein sequence ID" value="MFC5454481.1"/>
    <property type="molecule type" value="Genomic_DNA"/>
</dbReference>
<dbReference type="Pfam" id="PF00582">
    <property type="entry name" value="Usp"/>
    <property type="match status" value="1"/>
</dbReference>
<evidence type="ECO:0000313" key="4">
    <source>
        <dbReference type="Proteomes" id="UP001596052"/>
    </source>
</evidence>
<proteinExistence type="inferred from homology"/>
<evidence type="ECO:0000256" key="1">
    <source>
        <dbReference type="ARBA" id="ARBA00008791"/>
    </source>
</evidence>
<gene>
    <name evidence="3" type="ORF">ACFQDI_06395</name>
</gene>
<dbReference type="PRINTS" id="PR01438">
    <property type="entry name" value="UNVRSLSTRESS"/>
</dbReference>
<comment type="caution">
    <text evidence="3">The sequence shown here is derived from an EMBL/GenBank/DDBJ whole genome shotgun (WGS) entry which is preliminary data.</text>
</comment>
<organism evidence="3 4">
    <name type="scientific">Prosthecobacter fluviatilis</name>
    <dbReference type="NCBI Taxonomy" id="445931"/>
    <lineage>
        <taxon>Bacteria</taxon>
        <taxon>Pseudomonadati</taxon>
        <taxon>Verrucomicrobiota</taxon>
        <taxon>Verrucomicrobiia</taxon>
        <taxon>Verrucomicrobiales</taxon>
        <taxon>Verrucomicrobiaceae</taxon>
        <taxon>Prosthecobacter</taxon>
    </lineage>
</organism>
<evidence type="ECO:0000259" key="2">
    <source>
        <dbReference type="Pfam" id="PF00582"/>
    </source>
</evidence>
<dbReference type="RefSeq" id="WP_377164606.1">
    <property type="nucleotide sequence ID" value="NZ_JBHSMQ010000002.1"/>
</dbReference>
<sequence length="144" mass="15784">MYRKILVALDTGSSDQELLPAITALATLMRSELLLVHVADGWAARNFDQLKLAESEEMKQDLDYLETTAARLRTDTSLTVSVRLVLGEPPDQLLKVAAEENIDLIALASHGHRLIGDIIHGSTIDAVRHKATVPLFVVPPKRAP</sequence>
<dbReference type="PANTHER" id="PTHR46268:SF6">
    <property type="entry name" value="UNIVERSAL STRESS PROTEIN UP12"/>
    <property type="match status" value="1"/>
</dbReference>
<dbReference type="Proteomes" id="UP001596052">
    <property type="component" value="Unassembled WGS sequence"/>
</dbReference>
<name>A0ABW0KNK6_9BACT</name>
<keyword evidence="4" id="KW-1185">Reference proteome</keyword>
<dbReference type="InterPro" id="IPR006016">
    <property type="entry name" value="UspA"/>
</dbReference>
<accession>A0ABW0KNK6</accession>
<dbReference type="PANTHER" id="PTHR46268">
    <property type="entry name" value="STRESS RESPONSE PROTEIN NHAX"/>
    <property type="match status" value="1"/>
</dbReference>
<comment type="similarity">
    <text evidence="1">Belongs to the universal stress protein A family.</text>
</comment>
<evidence type="ECO:0000313" key="3">
    <source>
        <dbReference type="EMBL" id="MFC5454481.1"/>
    </source>
</evidence>
<dbReference type="CDD" id="cd00293">
    <property type="entry name" value="USP-like"/>
    <property type="match status" value="1"/>
</dbReference>
<protein>
    <submittedName>
        <fullName evidence="3">Universal stress protein</fullName>
    </submittedName>
</protein>
<feature type="domain" description="UspA" evidence="2">
    <location>
        <begin position="1"/>
        <end position="139"/>
    </location>
</feature>
<dbReference type="SUPFAM" id="SSF52402">
    <property type="entry name" value="Adenine nucleotide alpha hydrolases-like"/>
    <property type="match status" value="1"/>
</dbReference>
<dbReference type="Gene3D" id="3.40.50.620">
    <property type="entry name" value="HUPs"/>
    <property type="match status" value="1"/>
</dbReference>
<reference evidence="4" key="1">
    <citation type="journal article" date="2019" name="Int. J. Syst. Evol. Microbiol.">
        <title>The Global Catalogue of Microorganisms (GCM) 10K type strain sequencing project: providing services to taxonomists for standard genome sequencing and annotation.</title>
        <authorList>
            <consortium name="The Broad Institute Genomics Platform"/>
            <consortium name="The Broad Institute Genome Sequencing Center for Infectious Disease"/>
            <person name="Wu L."/>
            <person name="Ma J."/>
        </authorList>
    </citation>
    <scope>NUCLEOTIDE SEQUENCE [LARGE SCALE GENOMIC DNA]</scope>
    <source>
        <strain evidence="4">CGMCC 4.1469</strain>
    </source>
</reference>
<dbReference type="InterPro" id="IPR006015">
    <property type="entry name" value="Universal_stress_UspA"/>
</dbReference>